<feature type="transmembrane region" description="Helical" evidence="1">
    <location>
        <begin position="101"/>
        <end position="122"/>
    </location>
</feature>
<feature type="transmembrane region" description="Helical" evidence="1">
    <location>
        <begin position="72"/>
        <end position="94"/>
    </location>
</feature>
<gene>
    <name evidence="2" type="ORF">CVS30_13630</name>
</gene>
<sequence>MASVPLTPGAAAPAVPGSIITAACFLVLGAAAQVVASILGWIHALSPERAVVLQRQLDTGDSTLSLEGLRNAGVITVVLAGICTVLAYLLFAFFMTKGRSWARTATAVLFVLTLSQLVGIVFPGGYTTIVQIIAGAAAVVLSRRPASRQYFDTMKAIRAESRLSSAG</sequence>
<evidence type="ECO:0000313" key="3">
    <source>
        <dbReference type="Proteomes" id="UP000247980"/>
    </source>
</evidence>
<evidence type="ECO:0008006" key="4">
    <source>
        <dbReference type="Google" id="ProtNLM"/>
    </source>
</evidence>
<dbReference type="RefSeq" id="WP_110485877.1">
    <property type="nucleotide sequence ID" value="NZ_QJVC01000016.1"/>
</dbReference>
<keyword evidence="1" id="KW-0812">Transmembrane</keyword>
<protein>
    <recommendedName>
        <fullName evidence="4">DUF2127 domain-containing protein</fullName>
    </recommendedName>
</protein>
<dbReference type="EMBL" id="QJVC01000016">
    <property type="protein sequence ID" value="PYI37839.1"/>
    <property type="molecule type" value="Genomic_DNA"/>
</dbReference>
<evidence type="ECO:0000256" key="1">
    <source>
        <dbReference type="SAM" id="Phobius"/>
    </source>
</evidence>
<evidence type="ECO:0000313" key="2">
    <source>
        <dbReference type="EMBL" id="PYI37839.1"/>
    </source>
</evidence>
<accession>A0A2V5IMK3</accession>
<organism evidence="2 3">
    <name type="scientific">Arthrobacter psychrolactophilus</name>
    <dbReference type="NCBI Taxonomy" id="92442"/>
    <lineage>
        <taxon>Bacteria</taxon>
        <taxon>Bacillati</taxon>
        <taxon>Actinomycetota</taxon>
        <taxon>Actinomycetes</taxon>
        <taxon>Micrococcales</taxon>
        <taxon>Micrococcaceae</taxon>
        <taxon>Arthrobacter</taxon>
    </lineage>
</organism>
<keyword evidence="1" id="KW-0472">Membrane</keyword>
<dbReference type="OrthoDB" id="4945058at2"/>
<reference evidence="2 3" key="1">
    <citation type="submission" date="2018-05" db="EMBL/GenBank/DDBJ databases">
        <title>Genetic diversity of glacier-inhabiting Cryobacterium bacteria in China and description of Cryobacterium mengkeensis sp. nov. and Arthrobacter glacialis sp. nov.</title>
        <authorList>
            <person name="Liu Q."/>
            <person name="Xin Y.-H."/>
        </authorList>
    </citation>
    <scope>NUCLEOTIDE SEQUENCE [LARGE SCALE GENOMIC DNA]</scope>
    <source>
        <strain evidence="2 3">B7</strain>
    </source>
</reference>
<keyword evidence="1" id="KW-1133">Transmembrane helix</keyword>
<proteinExistence type="predicted"/>
<feature type="transmembrane region" description="Helical" evidence="1">
    <location>
        <begin position="20"/>
        <end position="42"/>
    </location>
</feature>
<name>A0A2V5IMK3_9MICC</name>
<comment type="caution">
    <text evidence="2">The sequence shown here is derived from an EMBL/GenBank/DDBJ whole genome shotgun (WGS) entry which is preliminary data.</text>
</comment>
<keyword evidence="3" id="KW-1185">Reference proteome</keyword>
<dbReference type="Proteomes" id="UP000247980">
    <property type="component" value="Unassembled WGS sequence"/>
</dbReference>
<dbReference type="AlphaFoldDB" id="A0A2V5IMK3"/>